<accession>A0A1H4R104</accession>
<dbReference type="SUPFAM" id="SSF52540">
    <property type="entry name" value="P-loop containing nucleoside triphosphate hydrolases"/>
    <property type="match status" value="1"/>
</dbReference>
<feature type="transmembrane region" description="Helical" evidence="1">
    <location>
        <begin position="439"/>
        <end position="470"/>
    </location>
</feature>
<keyword evidence="1" id="KW-0812">Transmembrane</keyword>
<evidence type="ECO:0000313" key="2">
    <source>
        <dbReference type="EMBL" id="SEC25506.1"/>
    </source>
</evidence>
<evidence type="ECO:0000313" key="3">
    <source>
        <dbReference type="Proteomes" id="UP000183561"/>
    </source>
</evidence>
<dbReference type="PANTHER" id="PTHR43681:SF1">
    <property type="entry name" value="SARCALUMENIN"/>
    <property type="match status" value="1"/>
</dbReference>
<keyword evidence="1" id="KW-1133">Transmembrane helix</keyword>
<dbReference type="EMBL" id="FNSV01000005">
    <property type="protein sequence ID" value="SEC25506.1"/>
    <property type="molecule type" value="Genomic_DNA"/>
</dbReference>
<dbReference type="RefSeq" id="WP_072937442.1">
    <property type="nucleotide sequence ID" value="NZ_FNSV01000005.1"/>
</dbReference>
<dbReference type="Proteomes" id="UP000183561">
    <property type="component" value="Unassembled WGS sequence"/>
</dbReference>
<proteinExistence type="predicted"/>
<dbReference type="PANTHER" id="PTHR43681">
    <property type="entry name" value="TRANSMEMBRANE GTPASE FZO"/>
    <property type="match status" value="1"/>
</dbReference>
<gene>
    <name evidence="2" type="ORF">SAMN04490239_3432</name>
</gene>
<sequence length="581" mass="62809">MNATLESSAATAPVHPNLPAETTASMTALLSQLAALTRTAGRGDLLTRLSHTESRLTDPRTRVVVLGLTDKGVSSVAGALVDADVSATARSRNEPVVVEYGPVASDPDSTVTLPHDLLAEGLVLVDAPGFSGHAPARAADTLALVPTADAVLFVSDASQEYTEPEVALLTQVHKLCPMVICVVNKIDFYPRWAYIQKANRTHLQNADLALPLLPVSAMMHADALEAGDDALDVESGIPQLVDYLRSQVVAKADVVLRNSVIADVRTVTDHLSLSLSSELDALRDPQRGAALVEQMTRARAAADQLRQRSANWQYTLADGAIELMTDIEHDLRHRLRTVIRAAEEDIGKSDPAPRWEEFGSWLDGEIATCVRENFVTAHTRSQALALSVAQRFAEDGRVPVPALRVDNVDHVLEPVNTLESLESAQGFTQRVLSSMRGSYGGVLMVGLVTSLAGLALVNPFSIGAGVLLGANTYREDRKARTARRQAEAKVAVSRLMDDVIFQVGKESKQRLREVQRVLRDHFTDLANEMLRSVDDSLRAATDASKLHDDHRATRSAQIRTELDTLRQIRVQAAGFAGPVAA</sequence>
<protein>
    <submittedName>
        <fullName evidence="2">Dynamin family protein</fullName>
    </submittedName>
</protein>
<keyword evidence="1" id="KW-0472">Membrane</keyword>
<dbReference type="AlphaFoldDB" id="A0A1H4R104"/>
<evidence type="ECO:0000256" key="1">
    <source>
        <dbReference type="SAM" id="Phobius"/>
    </source>
</evidence>
<reference evidence="3" key="1">
    <citation type="submission" date="2016-10" db="EMBL/GenBank/DDBJ databases">
        <authorList>
            <person name="Varghese N."/>
            <person name="Submissions S."/>
        </authorList>
    </citation>
    <scope>NUCLEOTIDE SEQUENCE [LARGE SCALE GENOMIC DNA]</scope>
    <source>
        <strain evidence="3">DSM 44498</strain>
    </source>
</reference>
<dbReference type="Gene3D" id="3.40.50.300">
    <property type="entry name" value="P-loop containing nucleotide triphosphate hydrolases"/>
    <property type="match status" value="1"/>
</dbReference>
<organism evidence="2 3">
    <name type="scientific">Rhodococcus koreensis</name>
    <dbReference type="NCBI Taxonomy" id="99653"/>
    <lineage>
        <taxon>Bacteria</taxon>
        <taxon>Bacillati</taxon>
        <taxon>Actinomycetota</taxon>
        <taxon>Actinomycetes</taxon>
        <taxon>Mycobacteriales</taxon>
        <taxon>Nocardiaceae</taxon>
        <taxon>Rhodococcus</taxon>
    </lineage>
</organism>
<dbReference type="InterPro" id="IPR051943">
    <property type="entry name" value="TRAFAC_Dynamin-like_GTPase"/>
</dbReference>
<keyword evidence="3" id="KW-1185">Reference proteome</keyword>
<dbReference type="InterPro" id="IPR027417">
    <property type="entry name" value="P-loop_NTPase"/>
</dbReference>
<name>A0A1H4R104_9NOCA</name>